<accession>A0A811YXH2</accession>
<organism evidence="2 3">
    <name type="scientific">Nyctereutes procyonoides</name>
    <name type="common">Raccoon dog</name>
    <name type="synonym">Canis procyonoides</name>
    <dbReference type="NCBI Taxonomy" id="34880"/>
    <lineage>
        <taxon>Eukaryota</taxon>
        <taxon>Metazoa</taxon>
        <taxon>Chordata</taxon>
        <taxon>Craniata</taxon>
        <taxon>Vertebrata</taxon>
        <taxon>Euteleostomi</taxon>
        <taxon>Mammalia</taxon>
        <taxon>Eutheria</taxon>
        <taxon>Laurasiatheria</taxon>
        <taxon>Carnivora</taxon>
        <taxon>Caniformia</taxon>
        <taxon>Canidae</taxon>
        <taxon>Nyctereutes</taxon>
    </lineage>
</organism>
<keyword evidence="3" id="KW-1185">Reference proteome</keyword>
<dbReference type="AlphaFoldDB" id="A0A811YXH2"/>
<name>A0A811YXH2_NYCPR</name>
<sequence>MTSLPAGSEGGGAGNAGPAPARRSGAVELPHPGPGGRAFVSPDGAFCRDRRTESPIDPNQMHCFTGSNAIDVVLSHLMQNKCLRSNDTSERSLSSSNESQKFEDSNSSLYRFLSHKLSYIFYFFFQKKLGDEIISNPPAQGIGEERLEELIHTMSRNVALPPNIHVLSLSKEAVWKPQILLCIFQLIHLPFLENILEASIKIQILQLSKEEDLILSNTSLDREVVLSLCLPDTKLQKIRLRIHKKMLFDVIVKYYNQERDWLLAFMTIIWKPNTHKSQKLCHHKMVVLKTPVKVVLLTRSLLEIWAEQAVQFLLEQPVEFLEKLKNLLHGEDPAVLSDEENPGNIPPNAPDWRGCRGKGPPY</sequence>
<feature type="region of interest" description="Disordered" evidence="1">
    <location>
        <begin position="335"/>
        <end position="362"/>
    </location>
</feature>
<evidence type="ECO:0000256" key="1">
    <source>
        <dbReference type="SAM" id="MobiDB-lite"/>
    </source>
</evidence>
<proteinExistence type="predicted"/>
<protein>
    <submittedName>
        <fullName evidence="2">(raccoon dog) hypothetical protein</fullName>
    </submittedName>
</protein>
<comment type="caution">
    <text evidence="2">The sequence shown here is derived from an EMBL/GenBank/DDBJ whole genome shotgun (WGS) entry which is preliminary data.</text>
</comment>
<dbReference type="Proteomes" id="UP000645828">
    <property type="component" value="Unassembled WGS sequence"/>
</dbReference>
<gene>
    <name evidence="2" type="ORF">NYPRO_LOCUS14073</name>
</gene>
<dbReference type="EMBL" id="CAJHUB010000751">
    <property type="protein sequence ID" value="CAD7681281.1"/>
    <property type="molecule type" value="Genomic_DNA"/>
</dbReference>
<evidence type="ECO:0000313" key="3">
    <source>
        <dbReference type="Proteomes" id="UP000645828"/>
    </source>
</evidence>
<evidence type="ECO:0000313" key="2">
    <source>
        <dbReference type="EMBL" id="CAD7681281.1"/>
    </source>
</evidence>
<feature type="region of interest" description="Disordered" evidence="1">
    <location>
        <begin position="1"/>
        <end position="44"/>
    </location>
</feature>
<feature type="compositionally biased region" description="Low complexity" evidence="1">
    <location>
        <begin position="16"/>
        <end position="26"/>
    </location>
</feature>
<reference evidence="2" key="1">
    <citation type="submission" date="2020-12" db="EMBL/GenBank/DDBJ databases">
        <authorList>
            <consortium name="Molecular Ecology Group"/>
        </authorList>
    </citation>
    <scope>NUCLEOTIDE SEQUENCE</scope>
    <source>
        <strain evidence="2">TBG_1078</strain>
    </source>
</reference>